<dbReference type="SUPFAM" id="SSF52540">
    <property type="entry name" value="P-loop containing nucleoside triphosphate hydrolases"/>
    <property type="match status" value="1"/>
</dbReference>
<dbReference type="InterPro" id="IPR033690">
    <property type="entry name" value="Adenylat_kinase_CS"/>
</dbReference>
<evidence type="ECO:0000256" key="5">
    <source>
        <dbReference type="HAMAP-Rule" id="MF_00235"/>
    </source>
</evidence>
<evidence type="ECO:0000256" key="1">
    <source>
        <dbReference type="ARBA" id="ARBA00022679"/>
    </source>
</evidence>
<keyword evidence="5 7" id="KW-0067">ATP-binding</keyword>
<evidence type="ECO:0000256" key="7">
    <source>
        <dbReference type="RuleBase" id="RU003331"/>
    </source>
</evidence>
<feature type="binding site" evidence="5">
    <location>
        <begin position="15"/>
        <end position="20"/>
    </location>
    <ligand>
        <name>ATP</name>
        <dbReference type="ChEBI" id="CHEBI:30616"/>
    </ligand>
</feature>
<sequence length="214" mass="23771">MVSQNRRYIFLGPQGSGKGTQAKMLADMLGLPHISTGDIFRAAVDQNTILGHHIATGLSSGKLISDEDTNSLMADRLAAQDAKNGFILDGYPRTMAQLEFLEQLAPPTKIFFLDLSDNEAVKRLVGRLVCSGCENVFHLAHKRPKIKGVCDNCGGELAQRDDDVETAIRERLRLYHKETEPLISFYEKDGRLIRVDGRPDIKTVHKVVSEVLQL</sequence>
<dbReference type="GO" id="GO:0008270">
    <property type="term" value="F:zinc ion binding"/>
    <property type="evidence" value="ECO:0007669"/>
    <property type="project" value="UniProtKB-UniRule"/>
</dbReference>
<comment type="catalytic activity">
    <reaction evidence="5 7">
        <text>AMP + ATP = 2 ADP</text>
        <dbReference type="Rhea" id="RHEA:12973"/>
        <dbReference type="ChEBI" id="CHEBI:30616"/>
        <dbReference type="ChEBI" id="CHEBI:456215"/>
        <dbReference type="ChEBI" id="CHEBI:456216"/>
        <dbReference type="EC" id="2.7.4.3"/>
    </reaction>
</comment>
<dbReference type="Proteomes" id="UP000176846">
    <property type="component" value="Unassembled WGS sequence"/>
</dbReference>
<keyword evidence="5" id="KW-0963">Cytoplasm</keyword>
<feature type="binding site" evidence="5">
    <location>
        <position position="160"/>
    </location>
    <ligand>
        <name>AMP</name>
        <dbReference type="ChEBI" id="CHEBI:456215"/>
    </ligand>
</feature>
<dbReference type="InterPro" id="IPR006259">
    <property type="entry name" value="Adenyl_kin_sub"/>
</dbReference>
<dbReference type="Pfam" id="PF05191">
    <property type="entry name" value="ADK_lid"/>
    <property type="match status" value="1"/>
</dbReference>
<evidence type="ECO:0000313" key="10">
    <source>
        <dbReference type="Proteomes" id="UP000176846"/>
    </source>
</evidence>
<keyword evidence="5" id="KW-0479">Metal-binding</keyword>
<keyword evidence="3 5" id="KW-0547">Nucleotide-binding</keyword>
<keyword evidence="1 5" id="KW-0808">Transferase</keyword>
<gene>
    <name evidence="5" type="primary">adk</name>
    <name evidence="9" type="ORF">A2936_02255</name>
</gene>
<dbReference type="PRINTS" id="PR00094">
    <property type="entry name" value="ADENYLTKNASE"/>
</dbReference>
<dbReference type="InterPro" id="IPR027417">
    <property type="entry name" value="P-loop_NTPase"/>
</dbReference>
<feature type="binding site" evidence="5">
    <location>
        <position position="41"/>
    </location>
    <ligand>
        <name>AMP</name>
        <dbReference type="ChEBI" id="CHEBI:456215"/>
    </ligand>
</feature>
<feature type="binding site" evidence="5">
    <location>
        <position position="127"/>
    </location>
    <ligand>
        <name>ATP</name>
        <dbReference type="ChEBI" id="CHEBI:30616"/>
    </ligand>
</feature>
<dbReference type="AlphaFoldDB" id="A0A1F7UY23"/>
<dbReference type="InterPro" id="IPR007862">
    <property type="entry name" value="Adenylate_kinase_lid-dom"/>
</dbReference>
<comment type="pathway">
    <text evidence="5">Purine metabolism; AMP biosynthesis via salvage pathway; AMP from ADP: step 1/1.</text>
</comment>
<feature type="binding site" evidence="5">
    <location>
        <position position="133"/>
    </location>
    <ligand>
        <name>Zn(2+)</name>
        <dbReference type="ChEBI" id="CHEBI:29105"/>
        <note>structural</note>
    </ligand>
</feature>
<dbReference type="PANTHER" id="PTHR23359">
    <property type="entry name" value="NUCLEOTIDE KINASE"/>
    <property type="match status" value="1"/>
</dbReference>
<feature type="domain" description="Adenylate kinase active site lid" evidence="8">
    <location>
        <begin position="127"/>
        <end position="162"/>
    </location>
</feature>
<evidence type="ECO:0000256" key="2">
    <source>
        <dbReference type="ARBA" id="ARBA00022727"/>
    </source>
</evidence>
<keyword evidence="4 5" id="KW-0418">Kinase</keyword>
<feature type="binding site" evidence="5">
    <location>
        <begin position="62"/>
        <end position="64"/>
    </location>
    <ligand>
        <name>AMP</name>
        <dbReference type="ChEBI" id="CHEBI:456215"/>
    </ligand>
</feature>
<feature type="binding site" evidence="5">
    <location>
        <position position="130"/>
    </location>
    <ligand>
        <name>Zn(2+)</name>
        <dbReference type="ChEBI" id="CHEBI:29105"/>
        <note>structural</note>
    </ligand>
</feature>
<comment type="subunit">
    <text evidence="5 7">Monomer.</text>
</comment>
<feature type="binding site" evidence="5">
    <location>
        <position position="36"/>
    </location>
    <ligand>
        <name>AMP</name>
        <dbReference type="ChEBI" id="CHEBI:456215"/>
    </ligand>
</feature>
<protein>
    <recommendedName>
        <fullName evidence="5 7">Adenylate kinase</fullName>
        <shortName evidence="5">AK</shortName>
        <ecNumber evidence="5 7">2.7.4.3</ecNumber>
    </recommendedName>
    <alternativeName>
        <fullName evidence="5">ATP-AMP transphosphorylase</fullName>
    </alternativeName>
    <alternativeName>
        <fullName evidence="5">ATP:AMP phosphotransferase</fullName>
    </alternativeName>
    <alternativeName>
        <fullName evidence="5">Adenylate monophosphate kinase</fullName>
    </alternativeName>
</protein>
<keyword evidence="5" id="KW-0862">Zinc</keyword>
<feature type="binding site" evidence="5">
    <location>
        <position position="171"/>
    </location>
    <ligand>
        <name>AMP</name>
        <dbReference type="ChEBI" id="CHEBI:456215"/>
    </ligand>
</feature>
<name>A0A1F7UY23_9BACT</name>
<proteinExistence type="inferred from homology"/>
<feature type="region of interest" description="LID" evidence="5">
    <location>
        <begin position="126"/>
        <end position="163"/>
    </location>
</feature>
<dbReference type="InterPro" id="IPR000850">
    <property type="entry name" value="Adenylat/UMP-CMP_kin"/>
</dbReference>
<reference evidence="9 10" key="1">
    <citation type="journal article" date="2016" name="Nat. Commun.">
        <title>Thousands of microbial genomes shed light on interconnected biogeochemical processes in an aquifer system.</title>
        <authorList>
            <person name="Anantharaman K."/>
            <person name="Brown C.T."/>
            <person name="Hug L.A."/>
            <person name="Sharon I."/>
            <person name="Castelle C.J."/>
            <person name="Probst A.J."/>
            <person name="Thomas B.C."/>
            <person name="Singh A."/>
            <person name="Wilkins M.J."/>
            <person name="Karaoz U."/>
            <person name="Brodie E.L."/>
            <person name="Williams K.H."/>
            <person name="Hubbard S.S."/>
            <person name="Banfield J.F."/>
        </authorList>
    </citation>
    <scope>NUCLEOTIDE SEQUENCE [LARGE SCALE GENOMIC DNA]</scope>
</reference>
<comment type="caution">
    <text evidence="9">The sequence shown here is derived from an EMBL/GenBank/DDBJ whole genome shotgun (WGS) entry which is preliminary data.</text>
</comment>
<comment type="function">
    <text evidence="5">Catalyzes the reversible transfer of the terminal phosphate group between ATP and AMP. Plays an important role in cellular energy homeostasis and in adenine nucleotide metabolism.</text>
</comment>
<dbReference type="InterPro" id="IPR036193">
    <property type="entry name" value="ADK_active_lid_dom_sf"/>
</dbReference>
<evidence type="ECO:0000259" key="8">
    <source>
        <dbReference type="Pfam" id="PF05191"/>
    </source>
</evidence>
<keyword evidence="2 5" id="KW-0545">Nucleotide biosynthesis</keyword>
<dbReference type="GO" id="GO:0004017">
    <property type="term" value="F:AMP kinase activity"/>
    <property type="evidence" value="ECO:0007669"/>
    <property type="project" value="UniProtKB-UniRule"/>
</dbReference>
<comment type="domain">
    <text evidence="5">Consists of three domains, a large central CORE domain and two small peripheral domains, NMPbind and LID, which undergo movements during catalysis. The LID domain closes over the site of phosphoryl transfer upon ATP binding. Assembling and dissambling the active center during each catalytic cycle provides an effective means to prevent ATP hydrolysis. Some bacteria have evolved a zinc-coordinating structure that stabilizes the LID domain.</text>
</comment>
<feature type="region of interest" description="NMP" evidence="5">
    <location>
        <begin position="35"/>
        <end position="64"/>
    </location>
</feature>
<organism evidence="9 10">
    <name type="scientific">Candidatus Uhrbacteria bacterium RIFCSPLOWO2_01_FULL_47_25</name>
    <dbReference type="NCBI Taxonomy" id="1802402"/>
    <lineage>
        <taxon>Bacteria</taxon>
        <taxon>Candidatus Uhriibacteriota</taxon>
    </lineage>
</organism>
<accession>A0A1F7UY23</accession>
<dbReference type="UniPathway" id="UPA00588">
    <property type="reaction ID" value="UER00649"/>
</dbReference>
<dbReference type="EC" id="2.7.4.3" evidence="5 7"/>
<dbReference type="GO" id="GO:0044209">
    <property type="term" value="P:AMP salvage"/>
    <property type="evidence" value="ECO:0007669"/>
    <property type="project" value="UniProtKB-UniRule"/>
</dbReference>
<dbReference type="NCBIfam" id="TIGR01351">
    <property type="entry name" value="adk"/>
    <property type="match status" value="1"/>
</dbReference>
<dbReference type="Pfam" id="PF00406">
    <property type="entry name" value="ADK"/>
    <property type="match status" value="1"/>
</dbReference>
<dbReference type="SUPFAM" id="SSF57774">
    <property type="entry name" value="Microbial and mitochondrial ADK, insert 'zinc finger' domain"/>
    <property type="match status" value="1"/>
</dbReference>
<dbReference type="Gene3D" id="3.40.50.300">
    <property type="entry name" value="P-loop containing nucleotide triphosphate hydrolases"/>
    <property type="match status" value="1"/>
</dbReference>
<feature type="binding site" evidence="5">
    <location>
        <position position="153"/>
    </location>
    <ligand>
        <name>Zn(2+)</name>
        <dbReference type="ChEBI" id="CHEBI:29105"/>
        <note>structural</note>
    </ligand>
</feature>
<evidence type="ECO:0000256" key="3">
    <source>
        <dbReference type="ARBA" id="ARBA00022741"/>
    </source>
</evidence>
<evidence type="ECO:0000256" key="4">
    <source>
        <dbReference type="ARBA" id="ARBA00022777"/>
    </source>
</evidence>
<feature type="binding site" evidence="5">
    <location>
        <position position="199"/>
    </location>
    <ligand>
        <name>ATP</name>
        <dbReference type="ChEBI" id="CHEBI:30616"/>
    </ligand>
</feature>
<comment type="similarity">
    <text evidence="5 6">Belongs to the adenylate kinase family.</text>
</comment>
<dbReference type="CDD" id="cd01428">
    <property type="entry name" value="ADK"/>
    <property type="match status" value="1"/>
</dbReference>
<evidence type="ECO:0000313" key="9">
    <source>
        <dbReference type="EMBL" id="OGL82607.1"/>
    </source>
</evidence>
<evidence type="ECO:0000256" key="6">
    <source>
        <dbReference type="RuleBase" id="RU003330"/>
    </source>
</evidence>
<dbReference type="GO" id="GO:0005737">
    <property type="term" value="C:cytoplasm"/>
    <property type="evidence" value="ECO:0007669"/>
    <property type="project" value="UniProtKB-SubCell"/>
</dbReference>
<feature type="binding site" evidence="5">
    <location>
        <position position="97"/>
    </location>
    <ligand>
        <name>AMP</name>
        <dbReference type="ChEBI" id="CHEBI:456215"/>
    </ligand>
</feature>
<feature type="binding site" evidence="5">
    <location>
        <position position="150"/>
    </location>
    <ligand>
        <name>Zn(2+)</name>
        <dbReference type="ChEBI" id="CHEBI:29105"/>
        <note>structural</note>
    </ligand>
</feature>
<dbReference type="EMBL" id="MGEK01000016">
    <property type="protein sequence ID" value="OGL82607.1"/>
    <property type="molecule type" value="Genomic_DNA"/>
</dbReference>
<comment type="subcellular location">
    <subcellularLocation>
        <location evidence="5 7">Cytoplasm</location>
    </subcellularLocation>
</comment>
<dbReference type="HAMAP" id="MF_00235">
    <property type="entry name" value="Adenylate_kinase_Adk"/>
    <property type="match status" value="1"/>
</dbReference>
<dbReference type="PROSITE" id="PS00113">
    <property type="entry name" value="ADENYLATE_KINASE"/>
    <property type="match status" value="1"/>
</dbReference>
<feature type="binding site" evidence="5">
    <location>
        <begin position="90"/>
        <end position="93"/>
    </location>
    <ligand>
        <name>AMP</name>
        <dbReference type="ChEBI" id="CHEBI:456215"/>
    </ligand>
</feature>
<dbReference type="GO" id="GO:0005524">
    <property type="term" value="F:ATP binding"/>
    <property type="evidence" value="ECO:0007669"/>
    <property type="project" value="UniProtKB-UniRule"/>
</dbReference>
<feature type="binding site" evidence="5">
    <location>
        <begin position="136"/>
        <end position="137"/>
    </location>
    <ligand>
        <name>ATP</name>
        <dbReference type="ChEBI" id="CHEBI:30616"/>
    </ligand>
</feature>